<gene>
    <name evidence="1" type="ORF">GIB67_022784</name>
</gene>
<evidence type="ECO:0000313" key="2">
    <source>
        <dbReference type="Proteomes" id="UP000541444"/>
    </source>
</evidence>
<comment type="caution">
    <text evidence="1">The sequence shown here is derived from an EMBL/GenBank/DDBJ whole genome shotgun (WGS) entry which is preliminary data.</text>
</comment>
<sequence>MILRKGDVDFWSSNGSGFGVLKTEIGIHTLVTRASVSSSNCGQVGLKGFNVNNVLLKLHFPPPFGDRQPESLTTGLLLRARICITGAFTIVFLYAPKVNSSFPTYLSDRLVGRSLYT</sequence>
<dbReference type="EMBL" id="JACGCM010000215">
    <property type="protein sequence ID" value="KAF6175103.1"/>
    <property type="molecule type" value="Genomic_DNA"/>
</dbReference>
<name>A0A7J7P701_9MAGN</name>
<keyword evidence="2" id="KW-1185">Reference proteome</keyword>
<dbReference type="Proteomes" id="UP000541444">
    <property type="component" value="Unassembled WGS sequence"/>
</dbReference>
<proteinExistence type="predicted"/>
<protein>
    <submittedName>
        <fullName evidence="1">Uncharacterized protein</fullName>
    </submittedName>
</protein>
<accession>A0A7J7P701</accession>
<dbReference type="OrthoDB" id="4139357at2759"/>
<reference evidence="1 2" key="1">
    <citation type="journal article" date="2020" name="IScience">
        <title>Genome Sequencing of the Endangered Kingdonia uniflora (Circaeasteraceae, Ranunculales) Reveals Potential Mechanisms of Evolutionary Specialization.</title>
        <authorList>
            <person name="Sun Y."/>
            <person name="Deng T."/>
            <person name="Zhang A."/>
            <person name="Moore M.J."/>
            <person name="Landis J.B."/>
            <person name="Lin N."/>
            <person name="Zhang H."/>
            <person name="Zhang X."/>
            <person name="Huang J."/>
            <person name="Zhang X."/>
            <person name="Sun H."/>
            <person name="Wang H."/>
        </authorList>
    </citation>
    <scope>NUCLEOTIDE SEQUENCE [LARGE SCALE GENOMIC DNA]</scope>
    <source>
        <strain evidence="1">TB1705</strain>
        <tissue evidence="1">Leaf</tissue>
    </source>
</reference>
<dbReference type="AlphaFoldDB" id="A0A7J7P701"/>
<organism evidence="1 2">
    <name type="scientific">Kingdonia uniflora</name>
    <dbReference type="NCBI Taxonomy" id="39325"/>
    <lineage>
        <taxon>Eukaryota</taxon>
        <taxon>Viridiplantae</taxon>
        <taxon>Streptophyta</taxon>
        <taxon>Embryophyta</taxon>
        <taxon>Tracheophyta</taxon>
        <taxon>Spermatophyta</taxon>
        <taxon>Magnoliopsida</taxon>
        <taxon>Ranunculales</taxon>
        <taxon>Circaeasteraceae</taxon>
        <taxon>Kingdonia</taxon>
    </lineage>
</organism>
<evidence type="ECO:0000313" key="1">
    <source>
        <dbReference type="EMBL" id="KAF6175103.1"/>
    </source>
</evidence>